<dbReference type="eggNOG" id="KOG3444">
    <property type="taxonomic scope" value="Eukaryota"/>
</dbReference>
<accession>C1FJF2</accession>
<dbReference type="FunCoup" id="C1FJF2">
    <property type="interactions" value="1251"/>
</dbReference>
<evidence type="ECO:0000256" key="1">
    <source>
        <dbReference type="ARBA" id="ARBA00006626"/>
    </source>
</evidence>
<name>C1FJF2_MICCC</name>
<dbReference type="KEGG" id="mis:MICPUN_109259"/>
<evidence type="ECO:0000313" key="3">
    <source>
        <dbReference type="EMBL" id="ACO70342.1"/>
    </source>
</evidence>
<dbReference type="STRING" id="296587.C1FJF2"/>
<dbReference type="CDD" id="cd14854">
    <property type="entry name" value="TRAPPC2L"/>
    <property type="match status" value="1"/>
</dbReference>
<dbReference type="PANTHER" id="PTHR12403">
    <property type="entry name" value="TRAFFICKING PROTEIN PARTICLE COMPLEX SUBUNIT 2"/>
    <property type="match status" value="1"/>
</dbReference>
<organism evidence="3 4">
    <name type="scientific">Micromonas commoda (strain RCC299 / NOUM17 / CCMP2709)</name>
    <name type="common">Picoplanktonic green alga</name>
    <dbReference type="NCBI Taxonomy" id="296587"/>
    <lineage>
        <taxon>Eukaryota</taxon>
        <taxon>Viridiplantae</taxon>
        <taxon>Chlorophyta</taxon>
        <taxon>Mamiellophyceae</taxon>
        <taxon>Mamiellales</taxon>
        <taxon>Mamiellaceae</taxon>
        <taxon>Micromonas</taxon>
    </lineage>
</organism>
<dbReference type="GO" id="GO:0006888">
    <property type="term" value="P:endoplasmic reticulum to Golgi vesicle-mediated transport"/>
    <property type="evidence" value="ECO:0007669"/>
    <property type="project" value="InterPro"/>
</dbReference>
<dbReference type="InterPro" id="IPR011012">
    <property type="entry name" value="Longin-like_dom_sf"/>
</dbReference>
<proteinExistence type="inferred from homology"/>
<gene>
    <name evidence="3" type="ORF">MICPUN_109259</name>
</gene>
<dbReference type="Gene3D" id="3.30.450.70">
    <property type="match status" value="1"/>
</dbReference>
<dbReference type="GO" id="GO:0005737">
    <property type="term" value="C:cytoplasm"/>
    <property type="evidence" value="ECO:0007669"/>
    <property type="project" value="GOC"/>
</dbReference>
<dbReference type="InterPro" id="IPR006722">
    <property type="entry name" value="Sedlin"/>
</dbReference>
<dbReference type="Proteomes" id="UP000002009">
    <property type="component" value="Chromosome 12"/>
</dbReference>
<dbReference type="InterPro" id="IPR044760">
    <property type="entry name" value="TRAPPC2L"/>
</dbReference>
<dbReference type="SUPFAM" id="SSF64356">
    <property type="entry name" value="SNARE-like"/>
    <property type="match status" value="1"/>
</dbReference>
<dbReference type="Pfam" id="PF04628">
    <property type="entry name" value="Sedlin_N"/>
    <property type="match status" value="1"/>
</dbReference>
<protein>
    <recommendedName>
        <fullName evidence="2">Trafficking protein particle complex subunit 2-like protein</fullName>
    </recommendedName>
</protein>
<comment type="similarity">
    <text evidence="1">Belongs to the TRAPP small subunits family. Sedlin subfamily.</text>
</comment>
<dbReference type="EMBL" id="CP001577">
    <property type="protein sequence ID" value="ACO70342.1"/>
    <property type="molecule type" value="Genomic_DNA"/>
</dbReference>
<dbReference type="OrthoDB" id="10258445at2759"/>
<dbReference type="RefSeq" id="XP_002509084.1">
    <property type="nucleotide sequence ID" value="XM_002509038.1"/>
</dbReference>
<dbReference type="InParanoid" id="C1FJF2"/>
<keyword evidence="4" id="KW-1185">Reference proteome</keyword>
<evidence type="ECO:0000313" key="4">
    <source>
        <dbReference type="Proteomes" id="UP000002009"/>
    </source>
</evidence>
<dbReference type="AlphaFoldDB" id="C1FJF2"/>
<sequence length="166" mass="17633">MSLVCAAVISPRNAPVHVQTFGELVGDDDESADHAVQRTLHCSLDAVEDLLGRIDRSSIASASGGSGAAVATTGRGPKDPYLGPVFRTEDHQVHAWVTNTRARLLLVYEDRIGSEPSAETVRAAFKAMQDAYADAVSDPFATKEGKIESTRFARRVAALATGTHGQ</sequence>
<dbReference type="OMA" id="FHYIVHC"/>
<evidence type="ECO:0000256" key="2">
    <source>
        <dbReference type="ARBA" id="ARBA00024408"/>
    </source>
</evidence>
<dbReference type="GeneID" id="8248210"/>
<reference evidence="3 4" key="1">
    <citation type="journal article" date="2009" name="Science">
        <title>Green evolution and dynamic adaptations revealed by genomes of the marine picoeukaryotes Micromonas.</title>
        <authorList>
            <person name="Worden A.Z."/>
            <person name="Lee J.H."/>
            <person name="Mock T."/>
            <person name="Rouze P."/>
            <person name="Simmons M.P."/>
            <person name="Aerts A.L."/>
            <person name="Allen A.E."/>
            <person name="Cuvelier M.L."/>
            <person name="Derelle E."/>
            <person name="Everett M.V."/>
            <person name="Foulon E."/>
            <person name="Grimwood J."/>
            <person name="Gundlach H."/>
            <person name="Henrissat B."/>
            <person name="Napoli C."/>
            <person name="McDonald S.M."/>
            <person name="Parker M.S."/>
            <person name="Rombauts S."/>
            <person name="Salamov A."/>
            <person name="Von Dassow P."/>
            <person name="Badger J.H."/>
            <person name="Coutinho P.M."/>
            <person name="Demir E."/>
            <person name="Dubchak I."/>
            <person name="Gentemann C."/>
            <person name="Eikrem W."/>
            <person name="Gready J.E."/>
            <person name="John U."/>
            <person name="Lanier W."/>
            <person name="Lindquist E.A."/>
            <person name="Lucas S."/>
            <person name="Mayer K.F."/>
            <person name="Moreau H."/>
            <person name="Not F."/>
            <person name="Otillar R."/>
            <person name="Panaud O."/>
            <person name="Pangilinan J."/>
            <person name="Paulsen I."/>
            <person name="Piegu B."/>
            <person name="Poliakov A."/>
            <person name="Robbens S."/>
            <person name="Schmutz J."/>
            <person name="Toulza E."/>
            <person name="Wyss T."/>
            <person name="Zelensky A."/>
            <person name="Zhou K."/>
            <person name="Armbrust E.V."/>
            <person name="Bhattacharya D."/>
            <person name="Goodenough U.W."/>
            <person name="Van de Peer Y."/>
            <person name="Grigoriev I.V."/>
        </authorList>
    </citation>
    <scope>NUCLEOTIDE SEQUENCE [LARGE SCALE GENOMIC DNA]</scope>
    <source>
        <strain evidence="4">RCC299 / NOUM17</strain>
    </source>
</reference>